<name>A0ABT7QY95_9BACT</name>
<evidence type="ECO:0000313" key="3">
    <source>
        <dbReference type="EMBL" id="MDM5271741.1"/>
    </source>
</evidence>
<dbReference type="Pfam" id="PF13098">
    <property type="entry name" value="Thioredoxin_2"/>
    <property type="match status" value="1"/>
</dbReference>
<evidence type="ECO:0000313" key="4">
    <source>
        <dbReference type="Proteomes" id="UP001169069"/>
    </source>
</evidence>
<sequence>MRFIITVFLMFFASVAFGEDNMLQESVYTQVQHNIGKGKPTFLEVGSDSCHSCKVMSRMLYETTQKHPEYNIYFINVKKERDAASELKIMMIPTQIIYDKNGKEVYRHIGLLSDDELEKLFINYQFK</sequence>
<feature type="signal peptide" evidence="1">
    <location>
        <begin position="1"/>
        <end position="18"/>
    </location>
</feature>
<evidence type="ECO:0000256" key="1">
    <source>
        <dbReference type="SAM" id="SignalP"/>
    </source>
</evidence>
<keyword evidence="1" id="KW-0732">Signal</keyword>
<organism evidence="3 4">
    <name type="scientific">Sulfurovum zhangzhouensis</name>
    <dbReference type="NCBI Taxonomy" id="3019067"/>
    <lineage>
        <taxon>Bacteria</taxon>
        <taxon>Pseudomonadati</taxon>
        <taxon>Campylobacterota</taxon>
        <taxon>Epsilonproteobacteria</taxon>
        <taxon>Campylobacterales</taxon>
        <taxon>Sulfurovaceae</taxon>
        <taxon>Sulfurovum</taxon>
    </lineage>
</organism>
<dbReference type="SUPFAM" id="SSF52833">
    <property type="entry name" value="Thioredoxin-like"/>
    <property type="match status" value="1"/>
</dbReference>
<protein>
    <submittedName>
        <fullName evidence="3">Thioredoxin family protein</fullName>
    </submittedName>
</protein>
<dbReference type="EMBL" id="JAQIBD010000002">
    <property type="protein sequence ID" value="MDM5271741.1"/>
    <property type="molecule type" value="Genomic_DNA"/>
</dbReference>
<feature type="domain" description="Thioredoxin-like fold" evidence="2">
    <location>
        <begin position="36"/>
        <end position="120"/>
    </location>
</feature>
<dbReference type="PANTHER" id="PTHR45663">
    <property type="entry name" value="GEO12009P1"/>
    <property type="match status" value="1"/>
</dbReference>
<dbReference type="InterPro" id="IPR012336">
    <property type="entry name" value="Thioredoxin-like_fold"/>
</dbReference>
<dbReference type="PANTHER" id="PTHR45663:SF11">
    <property type="entry name" value="GEO12009P1"/>
    <property type="match status" value="1"/>
</dbReference>
<gene>
    <name evidence="3" type="ORF">PGH07_06100</name>
</gene>
<keyword evidence="4" id="KW-1185">Reference proteome</keyword>
<comment type="caution">
    <text evidence="3">The sequence shown here is derived from an EMBL/GenBank/DDBJ whole genome shotgun (WGS) entry which is preliminary data.</text>
</comment>
<dbReference type="InterPro" id="IPR036249">
    <property type="entry name" value="Thioredoxin-like_sf"/>
</dbReference>
<feature type="chain" id="PRO_5047217309" evidence="1">
    <location>
        <begin position="19"/>
        <end position="127"/>
    </location>
</feature>
<evidence type="ECO:0000259" key="2">
    <source>
        <dbReference type="Pfam" id="PF13098"/>
    </source>
</evidence>
<accession>A0ABT7QY95</accession>
<dbReference type="RefSeq" id="WP_289413469.1">
    <property type="nucleotide sequence ID" value="NZ_JAQIBD010000002.1"/>
</dbReference>
<proteinExistence type="predicted"/>
<reference evidence="3" key="1">
    <citation type="submission" date="2023-01" db="EMBL/GenBank/DDBJ databases">
        <title>Sulfurovum sp. zt1-1 genome assembly.</title>
        <authorList>
            <person name="Wang J."/>
        </authorList>
    </citation>
    <scope>NUCLEOTIDE SEQUENCE</scope>
    <source>
        <strain evidence="3">Zt1-1</strain>
    </source>
</reference>
<dbReference type="Proteomes" id="UP001169069">
    <property type="component" value="Unassembled WGS sequence"/>
</dbReference>
<dbReference type="Gene3D" id="3.40.30.10">
    <property type="entry name" value="Glutaredoxin"/>
    <property type="match status" value="1"/>
</dbReference>
<dbReference type="CDD" id="cd02947">
    <property type="entry name" value="TRX_family"/>
    <property type="match status" value="1"/>
</dbReference>